<dbReference type="Pfam" id="PF03389">
    <property type="entry name" value="MobA_MobL"/>
    <property type="match status" value="1"/>
</dbReference>
<dbReference type="RefSeq" id="WP_066920792.1">
    <property type="nucleotide sequence ID" value="NZ_CP011971.1"/>
</dbReference>
<protein>
    <recommendedName>
        <fullName evidence="4">MobA/MobL protein domain-containing protein</fullName>
    </recommendedName>
</protein>
<name>A0A127FCP1_STEDE</name>
<dbReference type="PATRIC" id="fig|465721.4.peg.2087"/>
<evidence type="ECO:0000256" key="2">
    <source>
        <dbReference type="ARBA" id="ARBA00022971"/>
    </source>
</evidence>
<dbReference type="KEGG" id="sdf:ACG33_09830"/>
<evidence type="ECO:0000256" key="1">
    <source>
        <dbReference type="ARBA" id="ARBA00010873"/>
    </source>
</evidence>
<evidence type="ECO:0000313" key="6">
    <source>
        <dbReference type="Proteomes" id="UP000070250"/>
    </source>
</evidence>
<organism evidence="5 6">
    <name type="scientific">Steroidobacter denitrificans</name>
    <dbReference type="NCBI Taxonomy" id="465721"/>
    <lineage>
        <taxon>Bacteria</taxon>
        <taxon>Pseudomonadati</taxon>
        <taxon>Pseudomonadota</taxon>
        <taxon>Gammaproteobacteria</taxon>
        <taxon>Steroidobacterales</taxon>
        <taxon>Steroidobacteraceae</taxon>
        <taxon>Steroidobacter</taxon>
    </lineage>
</organism>
<keyword evidence="6" id="KW-1185">Reference proteome</keyword>
<accession>A0A127FCP1</accession>
<evidence type="ECO:0000256" key="3">
    <source>
        <dbReference type="SAM" id="MobiDB-lite"/>
    </source>
</evidence>
<dbReference type="AlphaFoldDB" id="A0A127FCP1"/>
<evidence type="ECO:0000259" key="4">
    <source>
        <dbReference type="Pfam" id="PF03389"/>
    </source>
</evidence>
<sequence>MAIYQLDIRSLSRSAGRRATAAAAYRAGERIRDERSSRWFDHSARLDVYHSQIVLPACFGVPVQAHGAVAEIHARIDTRTGVRAAAYESGSDMDWARNRSCLWNAVEWAEQRSDSRVAREFMVALPYELNTRQRIVLARNFSSLLADRYNVAVDLAVHMPREGADPRNHHAHLLTTTRELTERGLGAKTGMDMSWGRRRQLGLPAGGDEYRVVREQWANLANEALREAHIDVRIDHRSLEAQGIDREPQVRIPFAAFQMERRGVRSVAAERLREAYHARVRARLERSAALSDTRDPQTIRRQAREAWLRLRAGSAATGQGAAQRNASEERSRSMSAGPRRGDDFSL</sequence>
<dbReference type="STRING" id="465721.ACG33_09830"/>
<dbReference type="EMBL" id="CP011971">
    <property type="protein sequence ID" value="AMN47391.1"/>
    <property type="molecule type" value="Genomic_DNA"/>
</dbReference>
<proteinExistence type="inferred from homology"/>
<comment type="similarity">
    <text evidence="1">Belongs to the MobA/MobL family.</text>
</comment>
<feature type="domain" description="MobA/MobL protein" evidence="4">
    <location>
        <begin position="17"/>
        <end position="262"/>
    </location>
</feature>
<gene>
    <name evidence="5" type="ORF">ACG33_09830</name>
</gene>
<feature type="region of interest" description="Disordered" evidence="3">
    <location>
        <begin position="312"/>
        <end position="346"/>
    </location>
</feature>
<feature type="compositionally biased region" description="Low complexity" evidence="3">
    <location>
        <begin position="312"/>
        <end position="323"/>
    </location>
</feature>
<dbReference type="OrthoDB" id="1826980at2"/>
<evidence type="ECO:0000313" key="5">
    <source>
        <dbReference type="EMBL" id="AMN47391.1"/>
    </source>
</evidence>
<reference evidence="5 6" key="1">
    <citation type="submission" date="2015-06" db="EMBL/GenBank/DDBJ databases">
        <title>A Comprehensive Approach to Explore the Metabolic and Phylogenetic Diversity of Bacterial Steroid Degradation in the Environment: Testosterone as an Example.</title>
        <authorList>
            <person name="Yang F.-C."/>
            <person name="Chen Y.-L."/>
            <person name="Yu C.-P."/>
            <person name="Tang S.-L."/>
            <person name="Wang P.-H."/>
            <person name="Ismail W."/>
            <person name="Wang C.-H."/>
            <person name="Yang C.-Y."/>
            <person name="Chiang Y.-R."/>
        </authorList>
    </citation>
    <scope>NUCLEOTIDE SEQUENCE [LARGE SCALE GENOMIC DNA]</scope>
    <source>
        <strain evidence="5 6">DSM 18526</strain>
    </source>
</reference>
<dbReference type="Gene3D" id="3.30.930.30">
    <property type="match status" value="1"/>
</dbReference>
<dbReference type="InterPro" id="IPR005053">
    <property type="entry name" value="MobA_MobL"/>
</dbReference>
<dbReference type="Proteomes" id="UP000070250">
    <property type="component" value="Chromosome"/>
</dbReference>
<keyword evidence="2" id="KW-0184">Conjugation</keyword>